<dbReference type="SUPFAM" id="SSF53474">
    <property type="entry name" value="alpha/beta-Hydrolases"/>
    <property type="match status" value="1"/>
</dbReference>
<evidence type="ECO:0000256" key="10">
    <source>
        <dbReference type="ARBA" id="ARBA00022963"/>
    </source>
</evidence>
<dbReference type="EMBL" id="KL198011">
    <property type="protein sequence ID" value="KDQ24924.1"/>
    <property type="molecule type" value="Genomic_DNA"/>
</dbReference>
<dbReference type="GO" id="GO:0004806">
    <property type="term" value="F:triacylglycerol lipase activity"/>
    <property type="evidence" value="ECO:0007669"/>
    <property type="project" value="UniProtKB-EC"/>
</dbReference>
<dbReference type="EC" id="3.1.1.3" evidence="6"/>
<protein>
    <recommendedName>
        <fullName evidence="6">triacylglycerol lipase</fullName>
        <ecNumber evidence="6">3.1.1.3</ecNumber>
    </recommendedName>
    <alternativeName>
        <fullName evidence="18">Autophagy-related protein 15</fullName>
    </alternativeName>
</protein>
<feature type="domain" description="Fungal lipase-type" evidence="20">
    <location>
        <begin position="256"/>
        <end position="281"/>
    </location>
</feature>
<keyword evidence="9" id="KW-0378">Hydrolase</keyword>
<reference evidence="22" key="1">
    <citation type="journal article" date="2014" name="Proc. Natl. Acad. Sci. U.S.A.">
        <title>Extensive sampling of basidiomycete genomes demonstrates inadequacy of the white-rot/brown-rot paradigm for wood decay fungi.</title>
        <authorList>
            <person name="Riley R."/>
            <person name="Salamov A.A."/>
            <person name="Brown D.W."/>
            <person name="Nagy L.G."/>
            <person name="Floudas D."/>
            <person name="Held B.W."/>
            <person name="Levasseur A."/>
            <person name="Lombard V."/>
            <person name="Morin E."/>
            <person name="Otillar R."/>
            <person name="Lindquist E.A."/>
            <person name="Sun H."/>
            <person name="LaButti K.M."/>
            <person name="Schmutz J."/>
            <person name="Jabbour D."/>
            <person name="Luo H."/>
            <person name="Baker S.E."/>
            <person name="Pisabarro A.G."/>
            <person name="Walton J.D."/>
            <person name="Blanchette R.A."/>
            <person name="Henrissat B."/>
            <person name="Martin F."/>
            <person name="Cullen D."/>
            <person name="Hibbett D.S."/>
            <person name="Grigoriev I.V."/>
        </authorList>
    </citation>
    <scope>NUCLEOTIDE SEQUENCE [LARGE SCALE GENOMIC DNA]</scope>
    <source>
        <strain evidence="22">PC15</strain>
    </source>
</reference>
<keyword evidence="8" id="KW-0967">Endosome</keyword>
<evidence type="ECO:0000256" key="8">
    <source>
        <dbReference type="ARBA" id="ARBA00022753"/>
    </source>
</evidence>
<dbReference type="GO" id="GO:0032585">
    <property type="term" value="C:multivesicular body membrane"/>
    <property type="evidence" value="ECO:0007669"/>
    <property type="project" value="UniProtKB-SubCell"/>
</dbReference>
<evidence type="ECO:0000256" key="19">
    <source>
        <dbReference type="SAM" id="SignalP"/>
    </source>
</evidence>
<keyword evidence="14" id="KW-0443">Lipid metabolism</keyword>
<dbReference type="GO" id="GO:0006660">
    <property type="term" value="P:phosphatidylserine catabolic process"/>
    <property type="evidence" value="ECO:0007669"/>
    <property type="project" value="TreeGrafter"/>
</dbReference>
<evidence type="ECO:0000256" key="17">
    <source>
        <dbReference type="ARBA" id="ARBA00024663"/>
    </source>
</evidence>
<evidence type="ECO:0000256" key="9">
    <source>
        <dbReference type="ARBA" id="ARBA00022801"/>
    </source>
</evidence>
<evidence type="ECO:0000256" key="5">
    <source>
        <dbReference type="ARBA" id="ARBA00011137"/>
    </source>
</evidence>
<feature type="chain" id="PRO_5001641965" description="triacylglycerol lipase" evidence="19">
    <location>
        <begin position="24"/>
        <end position="436"/>
    </location>
</feature>
<dbReference type="InterPro" id="IPR029058">
    <property type="entry name" value="AB_hydrolase_fold"/>
</dbReference>
<evidence type="ECO:0000256" key="14">
    <source>
        <dbReference type="ARBA" id="ARBA00023098"/>
    </source>
</evidence>
<dbReference type="InterPro" id="IPR002921">
    <property type="entry name" value="Fungal_lipase-type"/>
</dbReference>
<evidence type="ECO:0000256" key="11">
    <source>
        <dbReference type="ARBA" id="ARBA00022968"/>
    </source>
</evidence>
<dbReference type="GO" id="GO:0046461">
    <property type="term" value="P:neutral lipid catabolic process"/>
    <property type="evidence" value="ECO:0007669"/>
    <property type="project" value="TreeGrafter"/>
</dbReference>
<evidence type="ECO:0000313" key="21">
    <source>
        <dbReference type="EMBL" id="KDQ24924.1"/>
    </source>
</evidence>
<evidence type="ECO:0000256" key="6">
    <source>
        <dbReference type="ARBA" id="ARBA00013279"/>
    </source>
</evidence>
<evidence type="ECO:0000256" key="4">
    <source>
        <dbReference type="ARBA" id="ARBA00010701"/>
    </source>
</evidence>
<evidence type="ECO:0000256" key="7">
    <source>
        <dbReference type="ARBA" id="ARBA00022692"/>
    </source>
</evidence>
<evidence type="ECO:0000256" key="3">
    <source>
        <dbReference type="ARBA" id="ARBA00004343"/>
    </source>
</evidence>
<keyword evidence="15" id="KW-0472">Membrane</keyword>
<dbReference type="GO" id="GO:0004620">
    <property type="term" value="F:phospholipase activity"/>
    <property type="evidence" value="ECO:0007669"/>
    <property type="project" value="TreeGrafter"/>
</dbReference>
<keyword evidence="19" id="KW-0732">Signal</keyword>
<dbReference type="OrthoDB" id="58570at2759"/>
<name>A0A067NAR4_PLEO1</name>
<keyword evidence="16" id="KW-0325">Glycoprotein</keyword>
<dbReference type="GO" id="GO:0005775">
    <property type="term" value="C:vacuolar lumen"/>
    <property type="evidence" value="ECO:0007669"/>
    <property type="project" value="TreeGrafter"/>
</dbReference>
<dbReference type="PANTHER" id="PTHR47175:SF2">
    <property type="entry name" value="LIPASE ATG15-RELATED"/>
    <property type="match status" value="1"/>
</dbReference>
<dbReference type="VEuPathDB" id="FungiDB:PLEOSDRAFT_1047326"/>
<keyword evidence="12" id="KW-1133">Transmembrane helix</keyword>
<evidence type="ECO:0000256" key="15">
    <source>
        <dbReference type="ARBA" id="ARBA00023136"/>
    </source>
</evidence>
<keyword evidence="13" id="KW-0072">Autophagy</keyword>
<dbReference type="PANTHER" id="PTHR47175">
    <property type="entry name" value="LIPASE ATG15-RELATED"/>
    <property type="match status" value="1"/>
</dbReference>
<sequence>MLFDLPSALIHLLLSTLPFNSNTKEQPEVVPESKGLVFRLRHAHATHNDSRIVFTDAPATPSFASDSGLYYPGLRTKPLTIYKPSSMQDFQDARKRRNAVGLSWTSALTPSPDTSDRETLLLLAKMTSNAYTNPNATDWYPLPGYPDNNTHPFGWEPDADGFRGHIFVSEDNSTVVVSVKGTSAGWMVGGGGPTVAKDKLNDNLLFSCCCAKVGPTWSPVCGCHQGGYKCGQNCLEHSLADDSLFYSVGINLYNNVTYMYPDANIWMIGHSLGGSLASLIGNTFGAPVVTFEAPPEKLAATRLHLPTPPSVQHITHVFHTADPIAMGTCNGVRSLCAIGGYAMESKCHMGNIVKYDTITDLGWSADSRTHGILVIIERLLGTDWWREKHSNASDGGAGKEPTKYREVPEPTVDEDCIDCFDWEFVEEDSTFSRGCH</sequence>
<dbReference type="STRING" id="1137138.A0A067NAR4"/>
<comment type="subunit">
    <text evidence="5">Binds to both phosphatidylinositol (PI) and phosphatidylinositol 3,5-bisphosphate (PIP2).</text>
</comment>
<evidence type="ECO:0000259" key="20">
    <source>
        <dbReference type="Pfam" id="PF01764"/>
    </source>
</evidence>
<comment type="similarity">
    <text evidence="4">Belongs to the AB hydrolase superfamily. Lipase family.</text>
</comment>
<organism evidence="21 22">
    <name type="scientific">Pleurotus ostreatus (strain PC15)</name>
    <name type="common">Oyster mushroom</name>
    <dbReference type="NCBI Taxonomy" id="1137138"/>
    <lineage>
        <taxon>Eukaryota</taxon>
        <taxon>Fungi</taxon>
        <taxon>Dikarya</taxon>
        <taxon>Basidiomycota</taxon>
        <taxon>Agaricomycotina</taxon>
        <taxon>Agaricomycetes</taxon>
        <taxon>Agaricomycetidae</taxon>
        <taxon>Agaricales</taxon>
        <taxon>Pleurotineae</taxon>
        <taxon>Pleurotaceae</taxon>
        <taxon>Pleurotus</taxon>
    </lineage>
</organism>
<evidence type="ECO:0000256" key="12">
    <source>
        <dbReference type="ARBA" id="ARBA00022989"/>
    </source>
</evidence>
<evidence type="ECO:0000256" key="1">
    <source>
        <dbReference type="ARBA" id="ARBA00001024"/>
    </source>
</evidence>
<dbReference type="CDD" id="cd00519">
    <property type="entry name" value="Lipase_3"/>
    <property type="match status" value="1"/>
</dbReference>
<comment type="subcellular location">
    <subcellularLocation>
        <location evidence="3">Endosome</location>
        <location evidence="3">Multivesicular body membrane</location>
        <topology evidence="3">Single-pass type II membrane protein</topology>
    </subcellularLocation>
    <subcellularLocation>
        <location evidence="2">Prevacuolar compartment membrane</location>
        <topology evidence="2">Single-pass type II membrane protein</topology>
    </subcellularLocation>
</comment>
<evidence type="ECO:0000256" key="13">
    <source>
        <dbReference type="ARBA" id="ARBA00023006"/>
    </source>
</evidence>
<dbReference type="Gene3D" id="3.40.50.1820">
    <property type="entry name" value="alpha/beta hydrolase"/>
    <property type="match status" value="1"/>
</dbReference>
<dbReference type="FunCoup" id="A0A067NAR4">
    <property type="interactions" value="59"/>
</dbReference>
<gene>
    <name evidence="21" type="ORF">PLEOSDRAFT_1047326</name>
</gene>
<comment type="catalytic activity">
    <reaction evidence="1">
        <text>a triacylglycerol + H2O = a diacylglycerol + a fatty acid + H(+)</text>
        <dbReference type="Rhea" id="RHEA:12044"/>
        <dbReference type="ChEBI" id="CHEBI:15377"/>
        <dbReference type="ChEBI" id="CHEBI:15378"/>
        <dbReference type="ChEBI" id="CHEBI:17855"/>
        <dbReference type="ChEBI" id="CHEBI:18035"/>
        <dbReference type="ChEBI" id="CHEBI:28868"/>
        <dbReference type="EC" id="3.1.1.3"/>
    </reaction>
</comment>
<dbReference type="InParanoid" id="A0A067NAR4"/>
<feature type="signal peptide" evidence="19">
    <location>
        <begin position="1"/>
        <end position="23"/>
    </location>
</feature>
<evidence type="ECO:0000256" key="16">
    <source>
        <dbReference type="ARBA" id="ARBA00023180"/>
    </source>
</evidence>
<dbReference type="Pfam" id="PF01764">
    <property type="entry name" value="Lipase_3"/>
    <property type="match status" value="1"/>
</dbReference>
<keyword evidence="7" id="KW-0812">Transmembrane</keyword>
<proteinExistence type="inferred from homology"/>
<comment type="function">
    <text evidence="17">Lipase which is essential for lysis of subvacuolar cytoplasm to vacuole targeted bodies and intravacuolar autophagic bodies. Involved in the lysis of intravacuolar multivesicular body (MVB) vesicles. The intravacuolar membrane disintegration by ATG15 is critical to life span extension.</text>
</comment>
<dbReference type="HOGENOM" id="CLU_028295_1_1_1"/>
<evidence type="ECO:0000256" key="18">
    <source>
        <dbReference type="ARBA" id="ARBA00029828"/>
    </source>
</evidence>
<evidence type="ECO:0000256" key="2">
    <source>
        <dbReference type="ARBA" id="ARBA00004270"/>
    </source>
</evidence>
<evidence type="ECO:0000313" key="22">
    <source>
        <dbReference type="Proteomes" id="UP000027073"/>
    </source>
</evidence>
<keyword evidence="11" id="KW-0735">Signal-anchor</keyword>
<dbReference type="AlphaFoldDB" id="A0A067NAR4"/>
<keyword evidence="10" id="KW-0442">Lipid degradation</keyword>
<dbReference type="GO" id="GO:0034496">
    <property type="term" value="P:multivesicular body membrane disassembly"/>
    <property type="evidence" value="ECO:0007669"/>
    <property type="project" value="TreeGrafter"/>
</dbReference>
<accession>A0A067NAR4</accession>
<dbReference type="InterPro" id="IPR050805">
    <property type="entry name" value="ATG15_Lipase"/>
</dbReference>
<dbReference type="GO" id="GO:0034727">
    <property type="term" value="P:piecemeal microautophagy of the nucleus"/>
    <property type="evidence" value="ECO:0007669"/>
    <property type="project" value="TreeGrafter"/>
</dbReference>
<dbReference type="Proteomes" id="UP000027073">
    <property type="component" value="Unassembled WGS sequence"/>
</dbReference>